<dbReference type="InterPro" id="IPR001394">
    <property type="entry name" value="Peptidase_C19_UCH"/>
</dbReference>
<evidence type="ECO:0000256" key="9">
    <source>
        <dbReference type="ARBA" id="ARBA00023242"/>
    </source>
</evidence>
<keyword evidence="7 13" id="KW-0378">Hydrolase</keyword>
<evidence type="ECO:0000256" key="7">
    <source>
        <dbReference type="ARBA" id="ARBA00022801"/>
    </source>
</evidence>
<dbReference type="PROSITE" id="PS50235">
    <property type="entry name" value="USP_3"/>
    <property type="match status" value="1"/>
</dbReference>
<dbReference type="SMART" id="SM00061">
    <property type="entry name" value="MATH"/>
    <property type="match status" value="1"/>
</dbReference>
<feature type="compositionally biased region" description="Basic and acidic residues" evidence="10">
    <location>
        <begin position="1"/>
        <end position="10"/>
    </location>
</feature>
<feature type="region of interest" description="Disordered" evidence="10">
    <location>
        <begin position="1"/>
        <end position="29"/>
    </location>
</feature>
<dbReference type="PANTHER" id="PTHR24006:SF644">
    <property type="entry name" value="UBIQUITIN CARBOXYL-TERMINAL HYDROLASE 7"/>
    <property type="match status" value="1"/>
</dbReference>
<feature type="compositionally biased region" description="Acidic residues" evidence="10">
    <location>
        <begin position="18"/>
        <end position="27"/>
    </location>
</feature>
<feature type="domain" description="USP" evidence="12">
    <location>
        <begin position="210"/>
        <end position="535"/>
    </location>
</feature>
<evidence type="ECO:0000313" key="14">
    <source>
        <dbReference type="Proteomes" id="UP000504638"/>
    </source>
</evidence>
<name>A0A6G1G768_9PEZI</name>
<dbReference type="GO" id="GO:0004175">
    <property type="term" value="F:endopeptidase activity"/>
    <property type="evidence" value="ECO:0007669"/>
    <property type="project" value="UniProtKB-ARBA"/>
</dbReference>
<dbReference type="GO" id="GO:0005634">
    <property type="term" value="C:nucleus"/>
    <property type="evidence" value="ECO:0007669"/>
    <property type="project" value="UniProtKB-SubCell"/>
</dbReference>
<dbReference type="PROSITE" id="PS00973">
    <property type="entry name" value="USP_2"/>
    <property type="match status" value="1"/>
</dbReference>
<dbReference type="GO" id="GO:0140492">
    <property type="term" value="F:metal-dependent deubiquitinase activity"/>
    <property type="evidence" value="ECO:0007669"/>
    <property type="project" value="UniProtKB-ARBA"/>
</dbReference>
<dbReference type="Pfam" id="PF22486">
    <property type="entry name" value="MATH_2"/>
    <property type="match status" value="1"/>
</dbReference>
<dbReference type="InterPro" id="IPR038765">
    <property type="entry name" value="Papain-like_cys_pep_sf"/>
</dbReference>
<sequence>METEFDEKQDVAIISNDESMEGTENDADQIRADDFDAIKKKYMPEVPDQEIEDEATHTWEIEDWRALGKKEHGPIFQCAGHPWRVLFFPYGNNVDFASVYLEHGFEDKPSDDWYSCVQFLLILWNPNDPTIYQQHCANHRFTADESDWGFTRFAENKRLFHSPWEEGKDRPLVENDTAKLTAFVRVYKDPTGVLWHNFVNYDSKKETGMVGLKNQGATCYLNSLLQSLYFTTAFRKAVYQIPTENEVEYRENSAYALQRLFYQLQTNPGAVSTLELTGAFGWDSKQIFEQQDVQELSRILMERLEKHMKGTEAADALGRMFVGKMKTYISCINVDYESSRIEDFWDLQLNVSGNKNLDDSFKDYVQVETLDGENQYDAGEGLGHQDAKKGVIFETFPNVLHLQLKRFEYDFQRDVMMKINDRYEFPDVWDASPYLSDDADRSEPYIYHLHGVLVHSGDLNAGHYYAFLKPTKNGDFYKFDDDRVTRATKKEALEENFGGENTPLANGNVQQRNPYTRTWSSKRSMNAYMLVYIRESRLDEILMPNEVVEPPSHLETKFAEEKELLERRRKDKEEAHLYMEVQIASNHNFKAYQGFDIVPWKTETGTPAHPKLYKLLRKSTLADLCEMVGKDLELDPTLIRPWVMVNRQNGTIRPDQPLELPDMTCEEAHTKFGTKTTNTFRIWIESTDEKDETGKPVWPSSKVDLHGVQNNKPVLLFLKSFEPDAQTLLGKGQFCAALHDKVSDLSPQILKLMNWPPGTPIKLFEEIKQNMIEPMKPKSTLYQSEIQDGDIITVQKNLSDKEIAALTAKGHYSEAREYYDWMLNRMKVHFVPKNQPGSVETDFDLMLSKKMLYPQWSVKVAEKLGVDAGYLRFFAANAATGRPKGAVRHTSNQTLGQTLSPNWTGYGPSHNQRPDVLFYEVLEVTLTELETRKGVKVTLVSEGISKEDSYEILVSKIGNVSDLVDGLAKKAGLDQETAQRLRVYEVHAHKIHKVLTADYPVSSLNEYSSFFAEKIPEEEDAADEGDRHVLTFHYDKEPSKPHNVPFVFLVKQGELFKDTKERLSKRIGIKGKQFEKIKFAVVPKGAMYAKPEYLDDDDILYERLASRDDMLALDHMNKTRSVWNRADAIQIR</sequence>
<dbReference type="EMBL" id="ML975154">
    <property type="protein sequence ID" value="KAF1813874.1"/>
    <property type="molecule type" value="Genomic_DNA"/>
</dbReference>
<evidence type="ECO:0000256" key="10">
    <source>
        <dbReference type="SAM" id="MobiDB-lite"/>
    </source>
</evidence>
<evidence type="ECO:0000256" key="8">
    <source>
        <dbReference type="ARBA" id="ARBA00022807"/>
    </source>
</evidence>
<comment type="similarity">
    <text evidence="3">Belongs to the peptidase C19 family.</text>
</comment>
<dbReference type="EC" id="3.4.19.12" evidence="4"/>
<dbReference type="InterPro" id="IPR028889">
    <property type="entry name" value="USP"/>
</dbReference>
<dbReference type="InterPro" id="IPR002083">
    <property type="entry name" value="MATH/TRAF_dom"/>
</dbReference>
<dbReference type="GO" id="GO:0006508">
    <property type="term" value="P:proteolysis"/>
    <property type="evidence" value="ECO:0007669"/>
    <property type="project" value="UniProtKB-KW"/>
</dbReference>
<dbReference type="InterPro" id="IPR018200">
    <property type="entry name" value="USP_CS"/>
</dbReference>
<dbReference type="InterPro" id="IPR024729">
    <property type="entry name" value="USP7_ICP0-binding_dom"/>
</dbReference>
<evidence type="ECO:0000313" key="15">
    <source>
        <dbReference type="RefSeq" id="XP_033535505.1"/>
    </source>
</evidence>
<dbReference type="FunFam" id="2.60.210.10:FF:000011">
    <property type="entry name" value="Ubiquitin carboxyl-terminal hydrolase 7"/>
    <property type="match status" value="1"/>
</dbReference>
<evidence type="ECO:0000259" key="11">
    <source>
        <dbReference type="PROSITE" id="PS50144"/>
    </source>
</evidence>
<evidence type="ECO:0000256" key="3">
    <source>
        <dbReference type="ARBA" id="ARBA00009085"/>
    </source>
</evidence>
<comment type="subcellular location">
    <subcellularLocation>
        <location evidence="2">Nucleus</location>
    </subcellularLocation>
</comment>
<dbReference type="GO" id="GO:0004843">
    <property type="term" value="F:cysteine-type deubiquitinase activity"/>
    <property type="evidence" value="ECO:0007669"/>
    <property type="project" value="UniProtKB-EC"/>
</dbReference>
<dbReference type="RefSeq" id="XP_033535505.1">
    <property type="nucleotide sequence ID" value="XM_033677023.1"/>
</dbReference>
<dbReference type="InterPro" id="IPR050164">
    <property type="entry name" value="Peptidase_C19"/>
</dbReference>
<keyword evidence="5" id="KW-0645">Protease</keyword>
<dbReference type="FunFam" id="3.90.70.10:FF:000005">
    <property type="entry name" value="Ubiquitin carboxyl-terminal hydrolase 7"/>
    <property type="match status" value="1"/>
</dbReference>
<protein>
    <recommendedName>
        <fullName evidence="4">ubiquitinyl hydrolase 1</fullName>
        <ecNumber evidence="4">3.4.19.12</ecNumber>
    </recommendedName>
</protein>
<evidence type="ECO:0000259" key="12">
    <source>
        <dbReference type="PROSITE" id="PS50235"/>
    </source>
</evidence>
<accession>A0A6G1G768</accession>
<keyword evidence="14" id="KW-1185">Reference proteome</keyword>
<dbReference type="Pfam" id="PF14533">
    <property type="entry name" value="USP7_C2"/>
    <property type="match status" value="1"/>
</dbReference>
<dbReference type="SUPFAM" id="SSF54001">
    <property type="entry name" value="Cysteine proteinases"/>
    <property type="match status" value="1"/>
</dbReference>
<dbReference type="OrthoDB" id="289038at2759"/>
<keyword evidence="6" id="KW-0833">Ubl conjugation pathway</keyword>
<reference evidence="15" key="2">
    <citation type="submission" date="2020-04" db="EMBL/GenBank/DDBJ databases">
        <authorList>
            <consortium name="NCBI Genome Project"/>
        </authorList>
    </citation>
    <scope>NUCLEOTIDE SEQUENCE</scope>
    <source>
        <strain evidence="15">CBS 781.70</strain>
    </source>
</reference>
<evidence type="ECO:0000256" key="4">
    <source>
        <dbReference type="ARBA" id="ARBA00012759"/>
    </source>
</evidence>
<dbReference type="Gene3D" id="3.10.20.90">
    <property type="entry name" value="Phosphatidylinositol 3-kinase Catalytic Subunit, Chain A, domain 1"/>
    <property type="match status" value="2"/>
</dbReference>
<evidence type="ECO:0000256" key="1">
    <source>
        <dbReference type="ARBA" id="ARBA00000707"/>
    </source>
</evidence>
<dbReference type="GO" id="GO:0031647">
    <property type="term" value="P:regulation of protein stability"/>
    <property type="evidence" value="ECO:0007669"/>
    <property type="project" value="TreeGrafter"/>
</dbReference>
<dbReference type="Pfam" id="PF12436">
    <property type="entry name" value="USP7_ICP0_bdg"/>
    <property type="match status" value="1"/>
</dbReference>
<proteinExistence type="inferred from homology"/>
<organism evidence="13">
    <name type="scientific">Eremomyces bilateralis CBS 781.70</name>
    <dbReference type="NCBI Taxonomy" id="1392243"/>
    <lineage>
        <taxon>Eukaryota</taxon>
        <taxon>Fungi</taxon>
        <taxon>Dikarya</taxon>
        <taxon>Ascomycota</taxon>
        <taxon>Pezizomycotina</taxon>
        <taxon>Dothideomycetes</taxon>
        <taxon>Dothideomycetes incertae sedis</taxon>
        <taxon>Eremomycetales</taxon>
        <taxon>Eremomycetaceae</taxon>
        <taxon>Eremomyces</taxon>
    </lineage>
</organism>
<dbReference type="InterPro" id="IPR008974">
    <property type="entry name" value="TRAF-like"/>
</dbReference>
<keyword evidence="8" id="KW-0788">Thiol protease</keyword>
<dbReference type="CDD" id="cd02659">
    <property type="entry name" value="peptidase_C19C"/>
    <property type="match status" value="1"/>
</dbReference>
<dbReference type="SUPFAM" id="SSF49599">
    <property type="entry name" value="TRAF domain-like"/>
    <property type="match status" value="1"/>
</dbReference>
<dbReference type="Pfam" id="PF00443">
    <property type="entry name" value="UCH"/>
    <property type="match status" value="1"/>
</dbReference>
<dbReference type="Gene3D" id="3.90.70.10">
    <property type="entry name" value="Cysteine proteinases"/>
    <property type="match status" value="1"/>
</dbReference>
<dbReference type="AlphaFoldDB" id="A0A6G1G768"/>
<dbReference type="InterPro" id="IPR029346">
    <property type="entry name" value="USP_C"/>
</dbReference>
<evidence type="ECO:0000256" key="2">
    <source>
        <dbReference type="ARBA" id="ARBA00004123"/>
    </source>
</evidence>
<gene>
    <name evidence="13 15" type="ORF">P152DRAFT_414334</name>
</gene>
<dbReference type="GO" id="GO:0005829">
    <property type="term" value="C:cytosol"/>
    <property type="evidence" value="ECO:0007669"/>
    <property type="project" value="TreeGrafter"/>
</dbReference>
<dbReference type="GeneID" id="54417593"/>
<comment type="catalytic activity">
    <reaction evidence="1">
        <text>Thiol-dependent hydrolysis of ester, thioester, amide, peptide and isopeptide bonds formed by the C-terminal Gly of ubiquitin (a 76-residue protein attached to proteins as an intracellular targeting signal).</text>
        <dbReference type="EC" id="3.4.19.12"/>
    </reaction>
</comment>
<reference evidence="15" key="3">
    <citation type="submission" date="2025-04" db="UniProtKB">
        <authorList>
            <consortium name="RefSeq"/>
        </authorList>
    </citation>
    <scope>IDENTIFICATION</scope>
    <source>
        <strain evidence="15">CBS 781.70</strain>
    </source>
</reference>
<reference evidence="13 15" key="1">
    <citation type="submission" date="2020-01" db="EMBL/GenBank/DDBJ databases">
        <authorList>
            <consortium name="DOE Joint Genome Institute"/>
            <person name="Haridas S."/>
            <person name="Albert R."/>
            <person name="Binder M."/>
            <person name="Bloem J."/>
            <person name="Labutti K."/>
            <person name="Salamov A."/>
            <person name="Andreopoulos B."/>
            <person name="Baker S.E."/>
            <person name="Barry K."/>
            <person name="Bills G."/>
            <person name="Bluhm B.H."/>
            <person name="Cannon C."/>
            <person name="Castanera R."/>
            <person name="Culley D.E."/>
            <person name="Daum C."/>
            <person name="Ezra D."/>
            <person name="Gonzalez J.B."/>
            <person name="Henrissat B."/>
            <person name="Kuo A."/>
            <person name="Liang C."/>
            <person name="Lipzen A."/>
            <person name="Lutzoni F."/>
            <person name="Magnuson J."/>
            <person name="Mondo S."/>
            <person name="Nolan M."/>
            <person name="Ohm R."/>
            <person name="Pangilinan J."/>
            <person name="Park H.-J."/>
            <person name="Ramirez L."/>
            <person name="Alfaro M."/>
            <person name="Sun H."/>
            <person name="Tritt A."/>
            <person name="Yoshinaga Y."/>
            <person name="Zwiers L.-H."/>
            <person name="Turgeon B.G."/>
            <person name="Goodwin S.B."/>
            <person name="Spatafora J.W."/>
            <person name="Crous P.W."/>
            <person name="Grigoriev I.V."/>
        </authorList>
    </citation>
    <scope>NUCLEOTIDE SEQUENCE</scope>
    <source>
        <strain evidence="13 15">CBS 781.70</strain>
    </source>
</reference>
<dbReference type="PROSITE" id="PS50144">
    <property type="entry name" value="MATH"/>
    <property type="match status" value="1"/>
</dbReference>
<keyword evidence="9" id="KW-0539">Nucleus</keyword>
<dbReference type="Gene3D" id="2.60.210.10">
    <property type="entry name" value="Apoptosis, Tumor Necrosis Factor Receptor Associated Protein 2, Chain A"/>
    <property type="match status" value="1"/>
</dbReference>
<dbReference type="GO" id="GO:0016579">
    <property type="term" value="P:protein deubiquitination"/>
    <property type="evidence" value="ECO:0007669"/>
    <property type="project" value="InterPro"/>
</dbReference>
<dbReference type="Proteomes" id="UP000504638">
    <property type="component" value="Unplaced"/>
</dbReference>
<dbReference type="PANTHER" id="PTHR24006">
    <property type="entry name" value="UBIQUITIN CARBOXYL-TERMINAL HYDROLASE"/>
    <property type="match status" value="1"/>
</dbReference>
<evidence type="ECO:0000256" key="6">
    <source>
        <dbReference type="ARBA" id="ARBA00022786"/>
    </source>
</evidence>
<evidence type="ECO:0000256" key="5">
    <source>
        <dbReference type="ARBA" id="ARBA00022670"/>
    </source>
</evidence>
<feature type="domain" description="MATH" evidence="11">
    <location>
        <begin position="54"/>
        <end position="184"/>
    </location>
</feature>
<dbReference type="PROSITE" id="PS00972">
    <property type="entry name" value="USP_1"/>
    <property type="match status" value="1"/>
</dbReference>
<evidence type="ECO:0000313" key="13">
    <source>
        <dbReference type="EMBL" id="KAF1813874.1"/>
    </source>
</evidence>